<organism evidence="1 2">
    <name type="scientific">Aspergillus mulundensis</name>
    <dbReference type="NCBI Taxonomy" id="1810919"/>
    <lineage>
        <taxon>Eukaryota</taxon>
        <taxon>Fungi</taxon>
        <taxon>Dikarya</taxon>
        <taxon>Ascomycota</taxon>
        <taxon>Pezizomycotina</taxon>
        <taxon>Eurotiomycetes</taxon>
        <taxon>Eurotiomycetidae</taxon>
        <taxon>Eurotiales</taxon>
        <taxon>Aspergillaceae</taxon>
        <taxon>Aspergillus</taxon>
        <taxon>Aspergillus subgen. Nidulantes</taxon>
    </lineage>
</organism>
<dbReference type="InterPro" id="IPR046486">
    <property type="entry name" value="DUF6579"/>
</dbReference>
<dbReference type="Proteomes" id="UP000256690">
    <property type="component" value="Unassembled WGS sequence"/>
</dbReference>
<dbReference type="STRING" id="1810919.A0A3D8QRK8"/>
<proteinExistence type="predicted"/>
<protein>
    <submittedName>
        <fullName evidence="1">Uncharacterized protein</fullName>
    </submittedName>
</protein>
<dbReference type="GeneID" id="38120122"/>
<evidence type="ECO:0000313" key="1">
    <source>
        <dbReference type="EMBL" id="RDW64341.1"/>
    </source>
</evidence>
<dbReference type="Pfam" id="PF20219">
    <property type="entry name" value="DUF6579"/>
    <property type="match status" value="1"/>
</dbReference>
<dbReference type="RefSeq" id="XP_026599500.1">
    <property type="nucleotide sequence ID" value="XM_026751768.1"/>
</dbReference>
<name>A0A3D8QRK8_9EURO</name>
<keyword evidence="2" id="KW-1185">Reference proteome</keyword>
<sequence length="467" mass="50453">MSEAWQGVIDADLRYLAQLRYPDLSANDAYVAYCTDIVESVAGAAGPVFDTALDLAEIFFLIKCPELLRYTQVGRLSKKGVEKLIDYFRGLSADPQSTLGNLTADKKEISTQLASNIVKQLESSALGQATAVTNGVGTAAAGASLSGESGTNIQEVVADNTSAQATSAASASSGPAESFLDRINYLECWNTALRTIQTAQAQQIIRALNVIADHLGDRNCIAVMGAGGPDGFARPIYDLIKMKINKIDAADRKNHRFFIYHDSNNWHPAFERLTRENTLPSQFVNNPCDDLDHVCLFMREVRQKLIAKDEKLGKAITFHLLIPSWSKLQIKEPLHFPEDLYPLQIEGLKHGGQDQVELNLPRAPVGLLHGVSNVLDPNHWNTIAGGTSAAVTVQTVGWGINGACLAVGIGLGTLTGAGMLLAAPVWVGSAALAMPASAPVIEETIYDALREEDPRVLGSKERLPRRR</sequence>
<gene>
    <name evidence="1" type="ORF">DSM5745_09752</name>
</gene>
<dbReference type="OrthoDB" id="3852249at2759"/>
<dbReference type="EMBL" id="PVWQ01000014">
    <property type="protein sequence ID" value="RDW64341.1"/>
    <property type="molecule type" value="Genomic_DNA"/>
</dbReference>
<comment type="caution">
    <text evidence="1">The sequence shown here is derived from an EMBL/GenBank/DDBJ whole genome shotgun (WGS) entry which is preliminary data.</text>
</comment>
<reference evidence="1 2" key="1">
    <citation type="journal article" date="2018" name="IMA Fungus">
        <title>IMA Genome-F 9: Draft genome sequence of Annulohypoxylon stygium, Aspergillus mulundensis, Berkeleyomyces basicola (syn. Thielaviopsis basicola), Ceratocystis smalleyi, two Cercospora beticola strains, Coleophoma cylindrospora, Fusarium fracticaudum, Phialophora cf. hyalina, and Morchella septimelata.</title>
        <authorList>
            <person name="Wingfield B.D."/>
            <person name="Bills G.F."/>
            <person name="Dong Y."/>
            <person name="Huang W."/>
            <person name="Nel W.J."/>
            <person name="Swalarsk-Parry B.S."/>
            <person name="Vaghefi N."/>
            <person name="Wilken P.M."/>
            <person name="An Z."/>
            <person name="de Beer Z.W."/>
            <person name="De Vos L."/>
            <person name="Chen L."/>
            <person name="Duong T.A."/>
            <person name="Gao Y."/>
            <person name="Hammerbacher A."/>
            <person name="Kikkert J.R."/>
            <person name="Li Y."/>
            <person name="Li H."/>
            <person name="Li K."/>
            <person name="Li Q."/>
            <person name="Liu X."/>
            <person name="Ma X."/>
            <person name="Naidoo K."/>
            <person name="Pethybridge S.J."/>
            <person name="Sun J."/>
            <person name="Steenkamp E.T."/>
            <person name="van der Nest M.A."/>
            <person name="van Wyk S."/>
            <person name="Wingfield M.J."/>
            <person name="Xiong C."/>
            <person name="Yue Q."/>
            <person name="Zhang X."/>
        </authorList>
    </citation>
    <scope>NUCLEOTIDE SEQUENCE [LARGE SCALE GENOMIC DNA]</scope>
    <source>
        <strain evidence="1 2">DSM 5745</strain>
    </source>
</reference>
<accession>A0A3D8QRK8</accession>
<evidence type="ECO:0000313" key="2">
    <source>
        <dbReference type="Proteomes" id="UP000256690"/>
    </source>
</evidence>
<dbReference type="AlphaFoldDB" id="A0A3D8QRK8"/>